<dbReference type="InterPro" id="IPR006963">
    <property type="entry name" value="Mopterin_OxRdtase_4Fe-4S_dom"/>
</dbReference>
<keyword evidence="3" id="KW-0408">Iron</keyword>
<dbReference type="SUPFAM" id="SSF50692">
    <property type="entry name" value="ADC-like"/>
    <property type="match status" value="1"/>
</dbReference>
<protein>
    <submittedName>
        <fullName evidence="6">Molybdopterin oxidoreductase</fullName>
    </submittedName>
</protein>
<feature type="domain" description="4Fe-4S Mo/W bis-MGD-type" evidence="5">
    <location>
        <begin position="15"/>
        <end position="68"/>
    </location>
</feature>
<dbReference type="Proteomes" id="UP000322530">
    <property type="component" value="Unassembled WGS sequence"/>
</dbReference>
<dbReference type="SMART" id="SM00926">
    <property type="entry name" value="Molybdop_Fe4S4"/>
    <property type="match status" value="1"/>
</dbReference>
<dbReference type="GO" id="GO:0051539">
    <property type="term" value="F:4 iron, 4 sulfur cluster binding"/>
    <property type="evidence" value="ECO:0007669"/>
    <property type="project" value="UniProtKB-KW"/>
</dbReference>
<dbReference type="Gene3D" id="2.20.25.90">
    <property type="entry name" value="ADC-like domains"/>
    <property type="match status" value="1"/>
</dbReference>
<evidence type="ECO:0000256" key="3">
    <source>
        <dbReference type="ARBA" id="ARBA00023004"/>
    </source>
</evidence>
<accession>A0A5A5TH98</accession>
<dbReference type="EMBL" id="BIXY01000077">
    <property type="protein sequence ID" value="GCF10615.1"/>
    <property type="molecule type" value="Genomic_DNA"/>
</dbReference>
<dbReference type="GO" id="GO:0046872">
    <property type="term" value="F:metal ion binding"/>
    <property type="evidence" value="ECO:0007669"/>
    <property type="project" value="UniProtKB-KW"/>
</dbReference>
<dbReference type="Gene3D" id="3.40.50.740">
    <property type="match status" value="1"/>
</dbReference>
<evidence type="ECO:0000313" key="7">
    <source>
        <dbReference type="Proteomes" id="UP000322530"/>
    </source>
</evidence>
<evidence type="ECO:0000256" key="4">
    <source>
        <dbReference type="ARBA" id="ARBA00023014"/>
    </source>
</evidence>
<dbReference type="Pfam" id="PF04879">
    <property type="entry name" value="Molybdop_Fe4S4"/>
    <property type="match status" value="1"/>
</dbReference>
<keyword evidence="4" id="KW-0411">Iron-sulfur</keyword>
<keyword evidence="1" id="KW-0004">4Fe-4S</keyword>
<dbReference type="PANTHER" id="PTHR43105">
    <property type="entry name" value="RESPIRATORY NITRATE REDUCTASE"/>
    <property type="match status" value="1"/>
</dbReference>
<dbReference type="RefSeq" id="WP_216368942.1">
    <property type="nucleotide sequence ID" value="NZ_BIXY01000077.1"/>
</dbReference>
<keyword evidence="2" id="KW-0479">Metal-binding</keyword>
<dbReference type="Gene3D" id="2.40.40.20">
    <property type="match status" value="1"/>
</dbReference>
<dbReference type="GO" id="GO:0016020">
    <property type="term" value="C:membrane"/>
    <property type="evidence" value="ECO:0007669"/>
    <property type="project" value="TreeGrafter"/>
</dbReference>
<dbReference type="InterPro" id="IPR009010">
    <property type="entry name" value="Asp_de-COase-like_dom_sf"/>
</dbReference>
<comment type="caution">
    <text evidence="6">The sequence shown here is derived from an EMBL/GenBank/DDBJ whole genome shotgun (WGS) entry which is preliminary data.</text>
</comment>
<keyword evidence="7" id="KW-1185">Reference proteome</keyword>
<evidence type="ECO:0000256" key="1">
    <source>
        <dbReference type="ARBA" id="ARBA00022485"/>
    </source>
</evidence>
<dbReference type="GO" id="GO:0043546">
    <property type="term" value="F:molybdopterin cofactor binding"/>
    <property type="evidence" value="ECO:0007669"/>
    <property type="project" value="InterPro"/>
</dbReference>
<dbReference type="InterPro" id="IPR006657">
    <property type="entry name" value="MoPterin_dinucl-bd_dom"/>
</dbReference>
<dbReference type="PIRSF" id="PIRSF000144">
    <property type="entry name" value="CbbBc"/>
    <property type="match status" value="1"/>
</dbReference>
<sequence length="711" mass="77441">MQKSVVPVIQRTQTALKATTHCPYCAFQCGMHISGTLEQAEISGNQAFPVNQGRMCAKGWNAAATLQHPERLLSPLRRTASGRFEPISWDDALALITHSFQDIQARYGRDALGIFGGGSLTNEKAYLLGKFARVALGTSQIDYNGRFCMSSAASASITAFGIDRGLPFPVSDIAQAEVVLLVGSNIAETMPPLMQYFEEQRQSGGQLIVVDPRGSLTARSAHLHLRITPGTDAALANGLLHILIRDGLLDQDYIEARTEGFERVKALVATYWPSRVERITGIPEAQLIQVARMLGHARSAMILTARGAEQQSQGVNNVLSYINIALALGLVGRAASGYGCLTGQGNGQGGREHGQKADQLPGYRKLNDPAARRFIADIWGIAEEDLPGPGRSAYEMLDTLGEEGAIRGLLVMGSNMAVSAPRALHVQERLRALDFLVVADFFLSETAQMADIVLPSAQWAEEEGTMTNLEGRVLYRQRAFSPPVGVRTDSEIICSLAQALGKGAFFSFTEPATIFAELRKASAGGVADYAGITYEKIAQQQGVFWPCPTPEHPGTPRLFQERFFTASGRAKFSPVRHQAPAEEPDDQYPLYLTTGRVLAQYQSGTQTRRVDRLNEMAPQPFLEVHPSTARLYGINDGDMVTARTRRGEASFCARVTSTIREDTIFVPFHWGGAQAINRLTNPALDPTSRMPEFKVCAVRIERAVASLAMEV</sequence>
<reference evidence="6 7" key="1">
    <citation type="submission" date="2019-01" db="EMBL/GenBank/DDBJ databases">
        <title>Draft genome sequence of Dictyobacter sp. Uno17.</title>
        <authorList>
            <person name="Wang C.M."/>
            <person name="Zheng Y."/>
            <person name="Sakai Y."/>
            <person name="Abe K."/>
            <person name="Yokota A."/>
            <person name="Yabe S."/>
        </authorList>
    </citation>
    <scope>NUCLEOTIDE SEQUENCE [LARGE SCALE GENOMIC DNA]</scope>
    <source>
        <strain evidence="6 7">Uno17</strain>
    </source>
</reference>
<dbReference type="InterPro" id="IPR006656">
    <property type="entry name" value="Mopterin_OxRdtase"/>
</dbReference>
<dbReference type="InterPro" id="IPR050123">
    <property type="entry name" value="Prok_molybdopt-oxidoreductase"/>
</dbReference>
<proteinExistence type="predicted"/>
<dbReference type="Pfam" id="PF00384">
    <property type="entry name" value="Molybdopterin"/>
    <property type="match status" value="1"/>
</dbReference>
<dbReference type="Gene3D" id="3.40.228.10">
    <property type="entry name" value="Dimethylsulfoxide Reductase, domain 2"/>
    <property type="match status" value="1"/>
</dbReference>
<evidence type="ECO:0000256" key="2">
    <source>
        <dbReference type="ARBA" id="ARBA00022723"/>
    </source>
</evidence>
<dbReference type="Pfam" id="PF01568">
    <property type="entry name" value="Molydop_binding"/>
    <property type="match status" value="1"/>
</dbReference>
<dbReference type="CDD" id="cd00508">
    <property type="entry name" value="MopB_CT_Fdh-Nap-like"/>
    <property type="match status" value="1"/>
</dbReference>
<dbReference type="GO" id="GO:0022904">
    <property type="term" value="P:respiratory electron transport chain"/>
    <property type="evidence" value="ECO:0007669"/>
    <property type="project" value="TreeGrafter"/>
</dbReference>
<dbReference type="GO" id="GO:0003954">
    <property type="term" value="F:NADH dehydrogenase activity"/>
    <property type="evidence" value="ECO:0007669"/>
    <property type="project" value="TreeGrafter"/>
</dbReference>
<evidence type="ECO:0000313" key="6">
    <source>
        <dbReference type="EMBL" id="GCF10615.1"/>
    </source>
</evidence>
<dbReference type="SUPFAM" id="SSF53706">
    <property type="entry name" value="Formate dehydrogenase/DMSO reductase, domains 1-3"/>
    <property type="match status" value="1"/>
</dbReference>
<dbReference type="AlphaFoldDB" id="A0A5A5TH98"/>
<name>A0A5A5TH98_9CHLR</name>
<dbReference type="PANTHER" id="PTHR43105:SF10">
    <property type="entry name" value="NADH-QUINONE OXIDOREDUCTASE SUBUNIT G"/>
    <property type="match status" value="1"/>
</dbReference>
<gene>
    <name evidence="6" type="primary">nasA_2</name>
    <name evidence="6" type="ORF">KDI_41790</name>
</gene>
<organism evidence="6 7">
    <name type="scientific">Dictyobacter arantiisoli</name>
    <dbReference type="NCBI Taxonomy" id="2014874"/>
    <lineage>
        <taxon>Bacteria</taxon>
        <taxon>Bacillati</taxon>
        <taxon>Chloroflexota</taxon>
        <taxon>Ktedonobacteria</taxon>
        <taxon>Ktedonobacterales</taxon>
        <taxon>Dictyobacteraceae</taxon>
        <taxon>Dictyobacter</taxon>
    </lineage>
</organism>
<evidence type="ECO:0000259" key="5">
    <source>
        <dbReference type="SMART" id="SM00926"/>
    </source>
</evidence>